<gene>
    <name evidence="3" type="ordered locus">Nwi_0558</name>
</gene>
<proteinExistence type="predicted"/>
<feature type="chain" id="PRO_5004229244" description="PepSY domain-containing protein" evidence="1">
    <location>
        <begin position="23"/>
        <end position="84"/>
    </location>
</feature>
<feature type="signal peptide" evidence="1">
    <location>
        <begin position="1"/>
        <end position="22"/>
    </location>
</feature>
<keyword evidence="1" id="KW-0732">Signal</keyword>
<evidence type="ECO:0000313" key="4">
    <source>
        <dbReference type="Proteomes" id="UP000002531"/>
    </source>
</evidence>
<dbReference type="eggNOG" id="ENOG5033N06">
    <property type="taxonomic scope" value="Bacteria"/>
</dbReference>
<dbReference type="HOGENOM" id="CLU_2524151_0_0_5"/>
<sequence>MRKYILALAAAISLGAAAPAVAYDSGSLLSMHDALDVALNAGLISVSDAEFAGYEWQIDGRDAAGRYMEVDVDATTGAVLNINR</sequence>
<dbReference type="KEGG" id="nwi:Nwi_0558"/>
<organism evidence="3 4">
    <name type="scientific">Nitrobacter winogradskyi (strain ATCC 25391 / DSM 10237 / CIP 104748 / NCIMB 11846 / Nb-255)</name>
    <dbReference type="NCBI Taxonomy" id="323098"/>
    <lineage>
        <taxon>Bacteria</taxon>
        <taxon>Pseudomonadati</taxon>
        <taxon>Pseudomonadota</taxon>
        <taxon>Alphaproteobacteria</taxon>
        <taxon>Hyphomicrobiales</taxon>
        <taxon>Nitrobacteraceae</taxon>
        <taxon>Nitrobacter</taxon>
    </lineage>
</organism>
<dbReference type="RefSeq" id="WP_011313886.1">
    <property type="nucleotide sequence ID" value="NC_007406.1"/>
</dbReference>
<dbReference type="EMBL" id="CP000115">
    <property type="protein sequence ID" value="ABA03825.1"/>
    <property type="molecule type" value="Genomic_DNA"/>
</dbReference>
<evidence type="ECO:0000259" key="2">
    <source>
        <dbReference type="Pfam" id="PF13670"/>
    </source>
</evidence>
<protein>
    <recommendedName>
        <fullName evidence="2">PepSY domain-containing protein</fullName>
    </recommendedName>
</protein>
<dbReference type="InterPro" id="IPR025711">
    <property type="entry name" value="PepSY"/>
</dbReference>
<dbReference type="Proteomes" id="UP000002531">
    <property type="component" value="Chromosome"/>
</dbReference>
<dbReference type="OrthoDB" id="8450175at2"/>
<reference evidence="3 4" key="1">
    <citation type="journal article" date="2006" name="Appl. Environ. Microbiol.">
        <title>Genome sequence of the chemolithoautotrophic nitrite-oxidizing bacterium Nitrobacter winogradskyi Nb-255.</title>
        <authorList>
            <person name="Starkenburg S.R."/>
            <person name="Chain P.S."/>
            <person name="Sayavedra-Soto L.A."/>
            <person name="Hauser L."/>
            <person name="Land M.L."/>
            <person name="Larimer F.W."/>
            <person name="Malfatti S.A."/>
            <person name="Klotz M.G."/>
            <person name="Bottomley P.J."/>
            <person name="Arp D.J."/>
            <person name="Hickey W.J."/>
        </authorList>
    </citation>
    <scope>NUCLEOTIDE SEQUENCE [LARGE SCALE GENOMIC DNA]</scope>
    <source>
        <strain evidence="4">ATCC 25391 / DSM 10237 / CIP 104748 / NCIMB 11846 / Nb-255</strain>
    </source>
</reference>
<evidence type="ECO:0000256" key="1">
    <source>
        <dbReference type="SAM" id="SignalP"/>
    </source>
</evidence>
<name>Q3SV66_NITWN</name>
<accession>Q3SV66</accession>
<dbReference type="AlphaFoldDB" id="Q3SV66"/>
<keyword evidence="4" id="KW-1185">Reference proteome</keyword>
<dbReference type="Pfam" id="PF13670">
    <property type="entry name" value="PepSY_2"/>
    <property type="match status" value="1"/>
</dbReference>
<evidence type="ECO:0000313" key="3">
    <source>
        <dbReference type="EMBL" id="ABA03825.1"/>
    </source>
</evidence>
<feature type="domain" description="PepSY" evidence="2">
    <location>
        <begin position="7"/>
        <end position="81"/>
    </location>
</feature>